<evidence type="ECO:0000313" key="2">
    <source>
        <dbReference type="EMBL" id="TQV99331.1"/>
    </source>
</evidence>
<protein>
    <submittedName>
        <fullName evidence="2">Uncharacterized protein</fullName>
    </submittedName>
</protein>
<evidence type="ECO:0000313" key="3">
    <source>
        <dbReference type="Proteomes" id="UP000315783"/>
    </source>
</evidence>
<proteinExistence type="predicted"/>
<name>A0A545VC72_9HYPO</name>
<organism evidence="2 3">
    <name type="scientific">Cordyceps javanica</name>
    <dbReference type="NCBI Taxonomy" id="43265"/>
    <lineage>
        <taxon>Eukaryota</taxon>
        <taxon>Fungi</taxon>
        <taxon>Dikarya</taxon>
        <taxon>Ascomycota</taxon>
        <taxon>Pezizomycotina</taxon>
        <taxon>Sordariomycetes</taxon>
        <taxon>Hypocreomycetidae</taxon>
        <taxon>Hypocreales</taxon>
        <taxon>Cordycipitaceae</taxon>
        <taxon>Cordyceps</taxon>
    </lineage>
</organism>
<dbReference type="InterPro" id="IPR046670">
    <property type="entry name" value="DUF6540"/>
</dbReference>
<dbReference type="AlphaFoldDB" id="A0A545VC72"/>
<dbReference type="OrthoDB" id="4869001at2759"/>
<feature type="compositionally biased region" description="Basic and acidic residues" evidence="1">
    <location>
        <begin position="116"/>
        <end position="155"/>
    </location>
</feature>
<reference evidence="2 3" key="1">
    <citation type="journal article" date="2019" name="Appl. Microbiol. Biotechnol.">
        <title>Genome sequence of Isaria javanica and comparative genome analysis insights into family S53 peptidase evolution in fungal entomopathogens.</title>
        <authorList>
            <person name="Lin R."/>
            <person name="Zhang X."/>
            <person name="Xin B."/>
            <person name="Zou M."/>
            <person name="Gao Y."/>
            <person name="Qin F."/>
            <person name="Hu Q."/>
            <person name="Xie B."/>
            <person name="Cheng X."/>
        </authorList>
    </citation>
    <scope>NUCLEOTIDE SEQUENCE [LARGE SCALE GENOMIC DNA]</scope>
    <source>
        <strain evidence="2 3">IJ1G</strain>
    </source>
</reference>
<evidence type="ECO:0000256" key="1">
    <source>
        <dbReference type="SAM" id="MobiDB-lite"/>
    </source>
</evidence>
<gene>
    <name evidence="2" type="ORF">IF1G_01546</name>
</gene>
<comment type="caution">
    <text evidence="2">The sequence shown here is derived from an EMBL/GenBank/DDBJ whole genome shotgun (WGS) entry which is preliminary data.</text>
</comment>
<dbReference type="STRING" id="43265.A0A545VC72"/>
<dbReference type="Proteomes" id="UP000315783">
    <property type="component" value="Unassembled WGS sequence"/>
</dbReference>
<keyword evidence="3" id="KW-1185">Reference proteome</keyword>
<sequence>MRAYKVFLIVKVGRNTDHCRLFFETDIDRKGTIVHVTGGGRAGMRLQRQTESALDATWDDNRKDHIGWVMEEKFPKVWNVVRLVPPPGRKGARSRTAREWTDQVTRALQTQGVMENSRESEATVHEETERNRGAEAREGGERAEGERRRMDIGTREEDESEVSEEE</sequence>
<feature type="compositionally biased region" description="Polar residues" evidence="1">
    <location>
        <begin position="102"/>
        <end position="114"/>
    </location>
</feature>
<dbReference type="Pfam" id="PF20174">
    <property type="entry name" value="DUF6540"/>
    <property type="match status" value="1"/>
</dbReference>
<dbReference type="EMBL" id="SPUK01000002">
    <property type="protein sequence ID" value="TQV99331.1"/>
    <property type="molecule type" value="Genomic_DNA"/>
</dbReference>
<accession>A0A545VC72</accession>
<feature type="region of interest" description="Disordered" evidence="1">
    <location>
        <begin position="86"/>
        <end position="166"/>
    </location>
</feature>
<feature type="compositionally biased region" description="Acidic residues" evidence="1">
    <location>
        <begin position="156"/>
        <end position="166"/>
    </location>
</feature>